<feature type="region of interest" description="Disordered" evidence="1">
    <location>
        <begin position="204"/>
        <end position="235"/>
    </location>
</feature>
<feature type="transmembrane region" description="Helical" evidence="2">
    <location>
        <begin position="76"/>
        <end position="96"/>
    </location>
</feature>
<name>A0A840LCX7_9BURK</name>
<feature type="compositionally biased region" description="Polar residues" evidence="1">
    <location>
        <begin position="226"/>
        <end position="235"/>
    </location>
</feature>
<keyword evidence="2" id="KW-0812">Transmembrane</keyword>
<organism evidence="4 5">
    <name type="scientific">Roseateles oligotrophus</name>
    <dbReference type="NCBI Taxonomy" id="1769250"/>
    <lineage>
        <taxon>Bacteria</taxon>
        <taxon>Pseudomonadati</taxon>
        <taxon>Pseudomonadota</taxon>
        <taxon>Betaproteobacteria</taxon>
        <taxon>Burkholderiales</taxon>
        <taxon>Sphaerotilaceae</taxon>
        <taxon>Roseateles</taxon>
    </lineage>
</organism>
<proteinExistence type="predicted"/>
<comment type="caution">
    <text evidence="4">The sequence shown here is derived from an EMBL/GenBank/DDBJ whole genome shotgun (WGS) entry which is preliminary data.</text>
</comment>
<evidence type="ECO:0000256" key="1">
    <source>
        <dbReference type="SAM" id="MobiDB-lite"/>
    </source>
</evidence>
<dbReference type="EMBL" id="JACHLP010000013">
    <property type="protein sequence ID" value="MBB4846020.1"/>
    <property type="molecule type" value="Genomic_DNA"/>
</dbReference>
<feature type="transmembrane region" description="Helical" evidence="2">
    <location>
        <begin position="47"/>
        <end position="70"/>
    </location>
</feature>
<reference evidence="4 5" key="1">
    <citation type="submission" date="2020-08" db="EMBL/GenBank/DDBJ databases">
        <title>Functional genomics of gut bacteria from endangered species of beetles.</title>
        <authorList>
            <person name="Carlos-Shanley C."/>
        </authorList>
    </citation>
    <scope>NUCLEOTIDE SEQUENCE [LARGE SCALE GENOMIC DNA]</scope>
    <source>
        <strain evidence="4 5">S00239</strain>
    </source>
</reference>
<accession>A0A840LCX7</accession>
<dbReference type="Pfam" id="PF01569">
    <property type="entry name" value="PAP2"/>
    <property type="match status" value="1"/>
</dbReference>
<evidence type="ECO:0000259" key="3">
    <source>
        <dbReference type="SMART" id="SM00014"/>
    </source>
</evidence>
<dbReference type="Gene3D" id="1.20.144.10">
    <property type="entry name" value="Phosphatidic acid phosphatase type 2/haloperoxidase"/>
    <property type="match status" value="1"/>
</dbReference>
<dbReference type="SUPFAM" id="SSF48317">
    <property type="entry name" value="Acid phosphatase/Vanadium-dependent haloperoxidase"/>
    <property type="match status" value="1"/>
</dbReference>
<evidence type="ECO:0000313" key="4">
    <source>
        <dbReference type="EMBL" id="MBB4846020.1"/>
    </source>
</evidence>
<dbReference type="InterPro" id="IPR000326">
    <property type="entry name" value="PAP2/HPO"/>
</dbReference>
<feature type="transmembrane region" description="Helical" evidence="2">
    <location>
        <begin position="19"/>
        <end position="35"/>
    </location>
</feature>
<evidence type="ECO:0000256" key="2">
    <source>
        <dbReference type="SAM" id="Phobius"/>
    </source>
</evidence>
<feature type="domain" description="Phosphatidic acid phosphatase type 2/haloperoxidase" evidence="3">
    <location>
        <begin position="23"/>
        <end position="150"/>
    </location>
</feature>
<dbReference type="RefSeq" id="WP_184304495.1">
    <property type="nucleotide sequence ID" value="NZ_JACHLP010000013.1"/>
</dbReference>
<sequence length="235" mass="25474">MIERIFVAPWLSLTRLGEAQILLPLVLVAALWLCWRAGEAAFVRRWLFWLCAAAGLTTASKLAFIGWGWGVEAWDFTGISGHAMFAAASLPGLAWVLARSRGEWMQKCAVGLAFALAALIAYSRLEVGAHSPSEAVLGFVIGSAASLMSLRQAPALRLHPPAWLPAGVLAALMLLPFHAPPSKSHDWVTRLSLQLSGRSLPFHRWEPHRRPAAPKAQSAKQKPAFSITSKPAESS</sequence>
<keyword evidence="5" id="KW-1185">Reference proteome</keyword>
<dbReference type="SMART" id="SM00014">
    <property type="entry name" value="acidPPc"/>
    <property type="match status" value="1"/>
</dbReference>
<feature type="compositionally biased region" description="Low complexity" evidence="1">
    <location>
        <begin position="213"/>
        <end position="224"/>
    </location>
</feature>
<dbReference type="AlphaFoldDB" id="A0A840LCX7"/>
<dbReference type="Proteomes" id="UP000562027">
    <property type="component" value="Unassembled WGS sequence"/>
</dbReference>
<keyword evidence="2" id="KW-1133">Transmembrane helix</keyword>
<protein>
    <submittedName>
        <fullName evidence="4">Membrane-associated phospholipid phosphatase</fullName>
    </submittedName>
</protein>
<dbReference type="InterPro" id="IPR036938">
    <property type="entry name" value="PAP2/HPO_sf"/>
</dbReference>
<keyword evidence="2" id="KW-0472">Membrane</keyword>
<gene>
    <name evidence="4" type="ORF">HNP55_004574</name>
</gene>
<evidence type="ECO:0000313" key="5">
    <source>
        <dbReference type="Proteomes" id="UP000562027"/>
    </source>
</evidence>